<dbReference type="Proteomes" id="UP000775213">
    <property type="component" value="Unassembled WGS sequence"/>
</dbReference>
<dbReference type="PROSITE" id="PS50404">
    <property type="entry name" value="GST_NTER"/>
    <property type="match status" value="2"/>
</dbReference>
<sequence length="448" mass="52088">MAEEKGVKLLDLWSSPFGQRCRIALAEKEAEYEYKEENLSDKSELLLKSNPIYKKIPVLIHDGKPVCESLIIVQYIDEVWPSKTPILPSDPYARAQARFWADYVDKKVYECGTRLWKLKGEALQEAKEEFILILKTLEAELGDKKYFGGETFGLVDIALVPFTSWFYSYETYAGFSIEQECSKLVSWAKRCKERASVAKTLYEPKKIHEFVGYLRKKYGRLKREKRRMAEEKGVKLLDLWSSPFGQRCRIALAEKEVEYEYKEENLSDKSELLLKSNPIYKKIPVLIHDGKPVCESLIIVQYIDEVWPSKTPILPSDPYARAQARFWADYVDKKVYECGTRLWKLKGEALQEAKEEFILILKTLEAELGDKKYFGGETFGLVDIALVPFTSWFYSYETYAGFSIEQECSKLVSWAKRCKERASVAKTLYEPKKIHEFVGYLRKKYGVE</sequence>
<evidence type="ECO:0000256" key="1">
    <source>
        <dbReference type="ARBA" id="ARBA00003701"/>
    </source>
</evidence>
<protein>
    <recommendedName>
        <fullName evidence="5">Probable glutathione S-transferase GSTU1</fullName>
        <ecNumber evidence="2">2.5.1.18</ecNumber>
    </recommendedName>
</protein>
<accession>A0AAV7GQN1</accession>
<dbReference type="PANTHER" id="PTHR11260">
    <property type="entry name" value="GLUTATHIONE S-TRANSFERASE, GST, SUPERFAMILY, GST DOMAIN CONTAINING"/>
    <property type="match status" value="1"/>
</dbReference>
<dbReference type="SFLD" id="SFLDG01152">
    <property type="entry name" value="Main.3:_Omega-_and_Tau-like"/>
    <property type="match status" value="2"/>
</dbReference>
<dbReference type="InterPro" id="IPR045073">
    <property type="entry name" value="Omega/Tau-like"/>
</dbReference>
<dbReference type="EC" id="2.5.1.18" evidence="2"/>
<dbReference type="InterPro" id="IPR036282">
    <property type="entry name" value="Glutathione-S-Trfase_C_sf"/>
</dbReference>
<evidence type="ECO:0000256" key="2">
    <source>
        <dbReference type="ARBA" id="ARBA00012452"/>
    </source>
</evidence>
<dbReference type="SUPFAM" id="SSF52833">
    <property type="entry name" value="Thioredoxin-like"/>
    <property type="match status" value="2"/>
</dbReference>
<dbReference type="GO" id="GO:0005737">
    <property type="term" value="C:cytoplasm"/>
    <property type="evidence" value="ECO:0007669"/>
    <property type="project" value="TreeGrafter"/>
</dbReference>
<dbReference type="EMBL" id="JAGFBR010000012">
    <property type="protein sequence ID" value="KAH0458004.1"/>
    <property type="molecule type" value="Genomic_DNA"/>
</dbReference>
<organism evidence="8 9">
    <name type="scientific">Dendrobium chrysotoxum</name>
    <name type="common">Orchid</name>
    <dbReference type="NCBI Taxonomy" id="161865"/>
    <lineage>
        <taxon>Eukaryota</taxon>
        <taxon>Viridiplantae</taxon>
        <taxon>Streptophyta</taxon>
        <taxon>Embryophyta</taxon>
        <taxon>Tracheophyta</taxon>
        <taxon>Spermatophyta</taxon>
        <taxon>Magnoliopsida</taxon>
        <taxon>Liliopsida</taxon>
        <taxon>Asparagales</taxon>
        <taxon>Orchidaceae</taxon>
        <taxon>Epidendroideae</taxon>
        <taxon>Malaxideae</taxon>
        <taxon>Dendrobiinae</taxon>
        <taxon>Dendrobium</taxon>
    </lineage>
</organism>
<dbReference type="FunFam" id="1.20.1050.10:FF:000018">
    <property type="entry name" value="Glutathione S-transferase U20"/>
    <property type="match status" value="2"/>
</dbReference>
<dbReference type="InterPro" id="IPR036249">
    <property type="entry name" value="Thioredoxin-like_sf"/>
</dbReference>
<dbReference type="PROSITE" id="PS50405">
    <property type="entry name" value="GST_CTER"/>
    <property type="match status" value="2"/>
</dbReference>
<dbReference type="CDD" id="cd03058">
    <property type="entry name" value="GST_N_Tau"/>
    <property type="match status" value="2"/>
</dbReference>
<evidence type="ECO:0000256" key="3">
    <source>
        <dbReference type="ARBA" id="ARBA00022679"/>
    </source>
</evidence>
<evidence type="ECO:0000259" key="6">
    <source>
        <dbReference type="PROSITE" id="PS50404"/>
    </source>
</evidence>
<dbReference type="Gene3D" id="3.40.30.10">
    <property type="entry name" value="Glutaredoxin"/>
    <property type="match status" value="2"/>
</dbReference>
<dbReference type="SUPFAM" id="SSF47616">
    <property type="entry name" value="GST C-terminal domain-like"/>
    <property type="match status" value="2"/>
</dbReference>
<evidence type="ECO:0000256" key="4">
    <source>
        <dbReference type="ARBA" id="ARBA00047960"/>
    </source>
</evidence>
<dbReference type="Gene3D" id="1.20.1050.10">
    <property type="match status" value="2"/>
</dbReference>
<dbReference type="CDD" id="cd03185">
    <property type="entry name" value="GST_C_Tau"/>
    <property type="match status" value="2"/>
</dbReference>
<evidence type="ECO:0000259" key="7">
    <source>
        <dbReference type="PROSITE" id="PS50405"/>
    </source>
</evidence>
<evidence type="ECO:0000256" key="5">
    <source>
        <dbReference type="ARBA" id="ARBA00074965"/>
    </source>
</evidence>
<dbReference type="Pfam" id="PF02798">
    <property type="entry name" value="GST_N"/>
    <property type="match status" value="2"/>
</dbReference>
<comment type="function">
    <text evidence="1">Conjugation of reduced glutathione to a wide number of exogenous and endogenous hydrophobic electrophiles.</text>
</comment>
<dbReference type="SFLD" id="SFLDG00358">
    <property type="entry name" value="Main_(cytGST)"/>
    <property type="match status" value="2"/>
</dbReference>
<feature type="domain" description="GST N-terminal" evidence="6">
    <location>
        <begin position="232"/>
        <end position="311"/>
    </location>
</feature>
<dbReference type="PANTHER" id="PTHR11260:SF781">
    <property type="entry name" value="GLUTATHIONE S-TRANSFERASE U19"/>
    <property type="match status" value="1"/>
</dbReference>
<evidence type="ECO:0000313" key="8">
    <source>
        <dbReference type="EMBL" id="KAH0458004.1"/>
    </source>
</evidence>
<dbReference type="SFLD" id="SFLDS00019">
    <property type="entry name" value="Glutathione_Transferase_(cytos"/>
    <property type="match status" value="2"/>
</dbReference>
<dbReference type="InterPro" id="IPR045074">
    <property type="entry name" value="GST_C_Tau"/>
</dbReference>
<feature type="domain" description="GST C-terminal" evidence="7">
    <location>
        <begin position="317"/>
        <end position="447"/>
    </location>
</feature>
<dbReference type="InterPro" id="IPR040079">
    <property type="entry name" value="Glutathione_S-Trfase"/>
</dbReference>
<feature type="domain" description="GST C-terminal" evidence="7">
    <location>
        <begin position="90"/>
        <end position="214"/>
    </location>
</feature>
<name>A0AAV7GQN1_DENCH</name>
<dbReference type="InterPro" id="IPR004045">
    <property type="entry name" value="Glutathione_S-Trfase_N"/>
</dbReference>
<keyword evidence="3" id="KW-0808">Transferase</keyword>
<dbReference type="FunFam" id="3.40.30.10:FF:000014">
    <property type="entry name" value="Tau class glutathione S-transferase"/>
    <property type="match status" value="2"/>
</dbReference>
<dbReference type="GO" id="GO:0006749">
    <property type="term" value="P:glutathione metabolic process"/>
    <property type="evidence" value="ECO:0007669"/>
    <property type="project" value="InterPro"/>
</dbReference>
<dbReference type="Pfam" id="PF13410">
    <property type="entry name" value="GST_C_2"/>
    <property type="match status" value="2"/>
</dbReference>
<feature type="domain" description="GST N-terminal" evidence="6">
    <location>
        <begin position="5"/>
        <end position="84"/>
    </location>
</feature>
<comment type="caution">
    <text evidence="8">The sequence shown here is derived from an EMBL/GenBank/DDBJ whole genome shotgun (WGS) entry which is preliminary data.</text>
</comment>
<comment type="catalytic activity">
    <reaction evidence="4">
        <text>RX + glutathione = an S-substituted glutathione + a halide anion + H(+)</text>
        <dbReference type="Rhea" id="RHEA:16437"/>
        <dbReference type="ChEBI" id="CHEBI:15378"/>
        <dbReference type="ChEBI" id="CHEBI:16042"/>
        <dbReference type="ChEBI" id="CHEBI:17792"/>
        <dbReference type="ChEBI" id="CHEBI:57925"/>
        <dbReference type="ChEBI" id="CHEBI:90779"/>
        <dbReference type="EC" id="2.5.1.18"/>
    </reaction>
</comment>
<dbReference type="InterPro" id="IPR010987">
    <property type="entry name" value="Glutathione-S-Trfase_C-like"/>
</dbReference>
<dbReference type="GO" id="GO:0004364">
    <property type="term" value="F:glutathione transferase activity"/>
    <property type="evidence" value="ECO:0007669"/>
    <property type="project" value="UniProtKB-EC"/>
</dbReference>
<reference evidence="8 9" key="1">
    <citation type="journal article" date="2021" name="Hortic Res">
        <title>Chromosome-scale assembly of the Dendrobium chrysotoxum genome enhances the understanding of orchid evolution.</title>
        <authorList>
            <person name="Zhang Y."/>
            <person name="Zhang G.Q."/>
            <person name="Zhang D."/>
            <person name="Liu X.D."/>
            <person name="Xu X.Y."/>
            <person name="Sun W.H."/>
            <person name="Yu X."/>
            <person name="Zhu X."/>
            <person name="Wang Z.W."/>
            <person name="Zhao X."/>
            <person name="Zhong W.Y."/>
            <person name="Chen H."/>
            <person name="Yin W.L."/>
            <person name="Huang T."/>
            <person name="Niu S.C."/>
            <person name="Liu Z.J."/>
        </authorList>
    </citation>
    <scope>NUCLEOTIDE SEQUENCE [LARGE SCALE GENOMIC DNA]</scope>
    <source>
        <strain evidence="8">Lindl</strain>
    </source>
</reference>
<gene>
    <name evidence="8" type="ORF">IEQ34_013319</name>
</gene>
<dbReference type="AlphaFoldDB" id="A0AAV7GQN1"/>
<evidence type="ECO:0000313" key="9">
    <source>
        <dbReference type="Proteomes" id="UP000775213"/>
    </source>
</evidence>
<dbReference type="SMR" id="A0AAV7GQN1"/>
<proteinExistence type="predicted"/>
<keyword evidence="9" id="KW-1185">Reference proteome</keyword>